<dbReference type="PANTHER" id="PTHR23131:SF0">
    <property type="entry name" value="ENDORIBONUCLEASE LACTB2"/>
    <property type="match status" value="1"/>
</dbReference>
<dbReference type="GO" id="GO:0016787">
    <property type="term" value="F:hydrolase activity"/>
    <property type="evidence" value="ECO:0007669"/>
    <property type="project" value="UniProtKB-KW"/>
</dbReference>
<dbReference type="InterPro" id="IPR050662">
    <property type="entry name" value="Sec-metab_biosynth-thioest"/>
</dbReference>
<dbReference type="EMBL" id="JACCBI010000001">
    <property type="protein sequence ID" value="NYD67081.1"/>
    <property type="molecule type" value="Genomic_DNA"/>
</dbReference>
<dbReference type="InterPro" id="IPR036866">
    <property type="entry name" value="RibonucZ/Hydroxyglut_hydro"/>
</dbReference>
<feature type="domain" description="Metallo-beta-lactamase" evidence="2">
    <location>
        <begin position="25"/>
        <end position="182"/>
    </location>
</feature>
<dbReference type="InterPro" id="IPR036388">
    <property type="entry name" value="WH-like_DNA-bd_sf"/>
</dbReference>
<comment type="caution">
    <text evidence="3">The sequence shown here is derived from an EMBL/GenBank/DDBJ whole genome shotgun (WGS) entry which is preliminary data.</text>
</comment>
<gene>
    <name evidence="3" type="ORF">BJ972_001600</name>
</gene>
<dbReference type="SMART" id="SM00849">
    <property type="entry name" value="Lactamase_B"/>
    <property type="match status" value="1"/>
</dbReference>
<keyword evidence="3" id="KW-0378">Hydrolase</keyword>
<dbReference type="InterPro" id="IPR001279">
    <property type="entry name" value="Metallo-B-lactamas"/>
</dbReference>
<dbReference type="Gene3D" id="1.10.10.10">
    <property type="entry name" value="Winged helix-like DNA-binding domain superfamily/Winged helix DNA-binding domain"/>
    <property type="match status" value="1"/>
</dbReference>
<evidence type="ECO:0000313" key="3">
    <source>
        <dbReference type="EMBL" id="NYD67081.1"/>
    </source>
</evidence>
<dbReference type="SUPFAM" id="SSF56281">
    <property type="entry name" value="Metallo-hydrolase/oxidoreductase"/>
    <property type="match status" value="1"/>
</dbReference>
<sequence>MTPADETPLTRTLLAPNPGPMTLEGTNTYLVGRGRELVVVDPGPADAAHLDRIAAAGDVALILITHRHPDHTDGIAGLVERTGAPVRAVSPEFCVGGDPLVDGEVIEVAGTRIEVVATPGHTADSVSFHLPDDGATGSMLTGDTILGQGTTIIAWPDGALRPYLASLHRLLDFPRAAVLPGHGPRRPNLRAVVYEYLAHRGERLEQVRAALAELGEDAGVEAVTDAVYSDIAPGVRPAAEASVRAQLDYLRGV</sequence>
<dbReference type="Proteomes" id="UP000581087">
    <property type="component" value="Unassembled WGS sequence"/>
</dbReference>
<organism evidence="3 4">
    <name type="scientific">Agromyces atrinae</name>
    <dbReference type="NCBI Taxonomy" id="592376"/>
    <lineage>
        <taxon>Bacteria</taxon>
        <taxon>Bacillati</taxon>
        <taxon>Actinomycetota</taxon>
        <taxon>Actinomycetes</taxon>
        <taxon>Micrococcales</taxon>
        <taxon>Microbacteriaceae</taxon>
        <taxon>Agromyces</taxon>
    </lineage>
</organism>
<name>A0A852SH47_9MICO</name>
<evidence type="ECO:0000313" key="4">
    <source>
        <dbReference type="Proteomes" id="UP000581087"/>
    </source>
</evidence>
<dbReference type="Pfam" id="PF00753">
    <property type="entry name" value="Lactamase_B"/>
    <property type="match status" value="1"/>
</dbReference>
<accession>A0A852SH47</accession>
<dbReference type="RefSeq" id="WP_373366815.1">
    <property type="nucleotide sequence ID" value="NZ_JACCBI010000001.1"/>
</dbReference>
<protein>
    <submittedName>
        <fullName evidence="3">Glyoxylase-like metal-dependent hydrolase (Beta-lactamase superfamily II)</fullName>
    </submittedName>
</protein>
<evidence type="ECO:0000256" key="1">
    <source>
        <dbReference type="SAM" id="MobiDB-lite"/>
    </source>
</evidence>
<dbReference type="Gene3D" id="3.60.15.10">
    <property type="entry name" value="Ribonuclease Z/Hydroxyacylglutathione hydrolase-like"/>
    <property type="match status" value="1"/>
</dbReference>
<feature type="region of interest" description="Disordered" evidence="1">
    <location>
        <begin position="1"/>
        <end position="21"/>
    </location>
</feature>
<dbReference type="PANTHER" id="PTHR23131">
    <property type="entry name" value="ENDORIBONUCLEASE LACTB2"/>
    <property type="match status" value="1"/>
</dbReference>
<evidence type="ECO:0000259" key="2">
    <source>
        <dbReference type="SMART" id="SM00849"/>
    </source>
</evidence>
<proteinExistence type="predicted"/>
<dbReference type="AlphaFoldDB" id="A0A852SH47"/>
<reference evidence="3 4" key="1">
    <citation type="submission" date="2020-07" db="EMBL/GenBank/DDBJ databases">
        <title>Sequencing the genomes of 1000 actinobacteria strains.</title>
        <authorList>
            <person name="Klenk H.-P."/>
        </authorList>
    </citation>
    <scope>NUCLEOTIDE SEQUENCE [LARGE SCALE GENOMIC DNA]</scope>
    <source>
        <strain evidence="3 4">DSM 23870</strain>
    </source>
</reference>
<dbReference type="CDD" id="cd16278">
    <property type="entry name" value="metallo-hydrolase-like_MBL-fold"/>
    <property type="match status" value="1"/>
</dbReference>